<gene>
    <name evidence="2" type="ORF">RchiOBHm_Chr0c11g0499541</name>
</gene>
<accession>A0A2P6SQQ8</accession>
<organism evidence="2 3">
    <name type="scientific">Rosa chinensis</name>
    <name type="common">China rose</name>
    <dbReference type="NCBI Taxonomy" id="74649"/>
    <lineage>
        <taxon>Eukaryota</taxon>
        <taxon>Viridiplantae</taxon>
        <taxon>Streptophyta</taxon>
        <taxon>Embryophyta</taxon>
        <taxon>Tracheophyta</taxon>
        <taxon>Spermatophyta</taxon>
        <taxon>Magnoliopsida</taxon>
        <taxon>eudicotyledons</taxon>
        <taxon>Gunneridae</taxon>
        <taxon>Pentapetalae</taxon>
        <taxon>rosids</taxon>
        <taxon>fabids</taxon>
        <taxon>Rosales</taxon>
        <taxon>Rosaceae</taxon>
        <taxon>Rosoideae</taxon>
        <taxon>Rosoideae incertae sedis</taxon>
        <taxon>Rosa</taxon>
    </lineage>
</organism>
<sequence length="60" mass="6351">MLKVLLDMDCSLHPNVSLSPSWLILMLIGLVVQPLGVPLLAISCILAPTLFLGALKSSPP</sequence>
<keyword evidence="3" id="KW-1185">Reference proteome</keyword>
<feature type="transmembrane region" description="Helical" evidence="1">
    <location>
        <begin position="22"/>
        <end position="55"/>
    </location>
</feature>
<name>A0A2P6SQQ8_ROSCH</name>
<keyword evidence="1" id="KW-0812">Transmembrane</keyword>
<proteinExistence type="predicted"/>
<evidence type="ECO:0000256" key="1">
    <source>
        <dbReference type="SAM" id="Phobius"/>
    </source>
</evidence>
<keyword evidence="1" id="KW-1133">Transmembrane helix</keyword>
<protein>
    <submittedName>
        <fullName evidence="2">Uncharacterized protein</fullName>
    </submittedName>
</protein>
<keyword evidence="1" id="KW-0472">Membrane</keyword>
<evidence type="ECO:0000313" key="2">
    <source>
        <dbReference type="EMBL" id="PRQ61039.1"/>
    </source>
</evidence>
<reference evidence="2 3" key="1">
    <citation type="journal article" date="2018" name="Nat. Genet.">
        <title>The Rosa genome provides new insights in the design of modern roses.</title>
        <authorList>
            <person name="Bendahmane M."/>
        </authorList>
    </citation>
    <scope>NUCLEOTIDE SEQUENCE [LARGE SCALE GENOMIC DNA]</scope>
    <source>
        <strain evidence="3">cv. Old Blush</strain>
    </source>
</reference>
<dbReference type="EMBL" id="PDCK01000011">
    <property type="protein sequence ID" value="PRQ61039.1"/>
    <property type="molecule type" value="Genomic_DNA"/>
</dbReference>
<evidence type="ECO:0000313" key="3">
    <source>
        <dbReference type="Proteomes" id="UP000238479"/>
    </source>
</evidence>
<dbReference type="AlphaFoldDB" id="A0A2P6SQQ8"/>
<comment type="caution">
    <text evidence="2">The sequence shown here is derived from an EMBL/GenBank/DDBJ whole genome shotgun (WGS) entry which is preliminary data.</text>
</comment>
<dbReference type="Gramene" id="PRQ61039">
    <property type="protein sequence ID" value="PRQ61039"/>
    <property type="gene ID" value="RchiOBHm_Chr0c11g0499541"/>
</dbReference>
<dbReference type="Proteomes" id="UP000238479">
    <property type="component" value="Unassembled WGS sequence"/>
</dbReference>